<sequence>MLDSMRAGPERVGLSAAVAGTMVWSSLAPRAPALPAPRKAVAARGEAAFRDVLTTDSEAC</sequence>
<dbReference type="RefSeq" id="WP_267084600.1">
    <property type="nucleotide sequence ID" value="NZ_CP099534.1"/>
</dbReference>
<protein>
    <submittedName>
        <fullName evidence="1">Uncharacterized protein</fullName>
    </submittedName>
</protein>
<proteinExistence type="predicted"/>
<dbReference type="AlphaFoldDB" id="A0AA46SWJ8"/>
<dbReference type="EMBL" id="CP099534">
    <property type="protein sequence ID" value="UYK89911.1"/>
    <property type="molecule type" value="Genomic_DNA"/>
</dbReference>
<name>A0AA46SWJ8_9XANT</name>
<reference evidence="1" key="1">
    <citation type="submission" date="2022-06" db="EMBL/GenBank/DDBJ databases">
        <title>Dynamics of rice microbiomes reveals core vertical transmitted seed endophytes.</title>
        <authorList>
            <person name="Liao K."/>
            <person name="Zhang X."/>
        </authorList>
    </citation>
    <scope>NUCLEOTIDE SEQUENCE</scope>
    <source>
        <strain evidence="1">JR3-14</strain>
    </source>
</reference>
<dbReference type="Proteomes" id="UP001164392">
    <property type="component" value="Chromosome"/>
</dbReference>
<gene>
    <name evidence="1" type="ORF">NG824_05645</name>
</gene>
<evidence type="ECO:0000313" key="2">
    <source>
        <dbReference type="Proteomes" id="UP001164392"/>
    </source>
</evidence>
<evidence type="ECO:0000313" key="1">
    <source>
        <dbReference type="EMBL" id="UYK89911.1"/>
    </source>
</evidence>
<accession>A0AA46SWJ8</accession>
<organism evidence="1 2">
    <name type="scientific">Xanthomonas sacchari</name>
    <dbReference type="NCBI Taxonomy" id="56458"/>
    <lineage>
        <taxon>Bacteria</taxon>
        <taxon>Pseudomonadati</taxon>
        <taxon>Pseudomonadota</taxon>
        <taxon>Gammaproteobacteria</taxon>
        <taxon>Lysobacterales</taxon>
        <taxon>Lysobacteraceae</taxon>
        <taxon>Xanthomonas</taxon>
    </lineage>
</organism>